<gene>
    <name evidence="3" type="ORF">GS617_16150</name>
</gene>
<accession>A0ABX1WEQ3</accession>
<keyword evidence="1" id="KW-0233">DNA recombination</keyword>
<evidence type="ECO:0000313" key="4">
    <source>
        <dbReference type="Proteomes" id="UP000599383"/>
    </source>
</evidence>
<dbReference type="InterPro" id="IPR041657">
    <property type="entry name" value="HTH_17"/>
</dbReference>
<dbReference type="Proteomes" id="UP000599383">
    <property type="component" value="Unassembled WGS sequence"/>
</dbReference>
<evidence type="ECO:0000256" key="1">
    <source>
        <dbReference type="ARBA" id="ARBA00023172"/>
    </source>
</evidence>
<dbReference type="RefSeq" id="WP_171364133.1">
    <property type="nucleotide sequence ID" value="NZ_WVQY01000006.1"/>
</dbReference>
<dbReference type="SUPFAM" id="SSF56349">
    <property type="entry name" value="DNA breaking-rejoining enzymes"/>
    <property type="match status" value="1"/>
</dbReference>
<dbReference type="Pfam" id="PF12728">
    <property type="entry name" value="HTH_17"/>
    <property type="match status" value="1"/>
</dbReference>
<sequence length="114" mass="12909">MSALLLLIYTGCRLSKILTLRWDYVTSHHLELQGSKTGRRRIPLSRMDSTTQITVRPRATDIIGAVAYTGMSRATLYAEMKKGALKFVKIGGATRLEYNELDRWFDEKSKEVAA</sequence>
<dbReference type="EMBL" id="WVQY01000006">
    <property type="protein sequence ID" value="NOD31805.1"/>
    <property type="molecule type" value="Genomic_DNA"/>
</dbReference>
<protein>
    <submittedName>
        <fullName evidence="3">Helix-turn-helix domain-containing protein</fullName>
    </submittedName>
</protein>
<keyword evidence="4" id="KW-1185">Reference proteome</keyword>
<evidence type="ECO:0000313" key="3">
    <source>
        <dbReference type="EMBL" id="NOD31805.1"/>
    </source>
</evidence>
<dbReference type="InterPro" id="IPR011010">
    <property type="entry name" value="DNA_brk_join_enz"/>
</dbReference>
<name>A0ABX1WEQ3_9RHOB</name>
<organism evidence="3 4">
    <name type="scientific">Ruegeria atlantica</name>
    <dbReference type="NCBI Taxonomy" id="81569"/>
    <lineage>
        <taxon>Bacteria</taxon>
        <taxon>Pseudomonadati</taxon>
        <taxon>Pseudomonadota</taxon>
        <taxon>Alphaproteobacteria</taxon>
        <taxon>Rhodobacterales</taxon>
        <taxon>Roseobacteraceae</taxon>
        <taxon>Ruegeria</taxon>
    </lineage>
</organism>
<evidence type="ECO:0000259" key="2">
    <source>
        <dbReference type="Pfam" id="PF12728"/>
    </source>
</evidence>
<feature type="domain" description="Helix-turn-helix" evidence="2">
    <location>
        <begin position="66"/>
        <end position="108"/>
    </location>
</feature>
<proteinExistence type="predicted"/>
<reference evidence="3 4" key="1">
    <citation type="submission" date="2019-12" db="EMBL/GenBank/DDBJ databases">
        <title>Ruegeria JWLKs population differentiation of coral mucus and skeleton niches.</title>
        <authorList>
            <person name="Luo D."/>
        </authorList>
    </citation>
    <scope>NUCLEOTIDE SEQUENCE [LARGE SCALE GENOMIC DNA]</scope>
    <source>
        <strain evidence="3 4">HKCCD6238</strain>
    </source>
</reference>
<dbReference type="InterPro" id="IPR013762">
    <property type="entry name" value="Integrase-like_cat_sf"/>
</dbReference>
<dbReference type="Gene3D" id="1.10.443.10">
    <property type="entry name" value="Intergrase catalytic core"/>
    <property type="match status" value="1"/>
</dbReference>
<comment type="caution">
    <text evidence="3">The sequence shown here is derived from an EMBL/GenBank/DDBJ whole genome shotgun (WGS) entry which is preliminary data.</text>
</comment>